<accession>A0A384ZXX1</accession>
<sequence>MPNVNETQKKHKIIVRILGDVGSGKSAAYCRIAAMLKDSGATVVHADEKAWNMLQNAGEAASAQADLYQFAPEVVLEEACIRSDWTDSKNQIMQYFAYAHLPPHLQRVSKPFALLAQEMDLYLPDGAEKSAGLRKLLEAKDCAVRAVVTK</sequence>
<name>A0A384ZXX1_9CAUD</name>
<gene>
    <name evidence="1" type="ORF">AD1_025</name>
</gene>
<evidence type="ECO:0000313" key="2">
    <source>
        <dbReference type="Proteomes" id="UP000262440"/>
    </source>
</evidence>
<reference evidence="1 2" key="1">
    <citation type="journal article" date="2018" name="Front. Microbiol.">
        <title>Jumbo Bacteriophages Are Represented Within an Increasing Diversity of Environmental Viruses Infecting the Emerging Phytopathogen, Dickeya solani.</title>
        <authorList>
            <person name="Day A.W."/>
            <person name="Ahn J."/>
            <person name="Salmond G.P.C."/>
        </authorList>
    </citation>
    <scope>NUCLEOTIDE SEQUENCE [LARGE SCALE GENOMIC DNA]</scope>
</reference>
<dbReference type="EMBL" id="MH460463">
    <property type="protein sequence ID" value="AXG67069.1"/>
    <property type="molecule type" value="Genomic_DNA"/>
</dbReference>
<evidence type="ECO:0000313" key="1">
    <source>
        <dbReference type="EMBL" id="AXG67069.1"/>
    </source>
</evidence>
<organism evidence="1 2">
    <name type="scientific">Dickeya phage vB_DsoM_AD1</name>
    <dbReference type="NCBI Taxonomy" id="2283029"/>
    <lineage>
        <taxon>Viruses</taxon>
        <taxon>Duplodnaviria</taxon>
        <taxon>Heunggongvirae</taxon>
        <taxon>Uroviricota</taxon>
        <taxon>Caudoviricetes</taxon>
        <taxon>Alexandravirus</taxon>
        <taxon>Alexandravirus AD1</taxon>
    </lineage>
</organism>
<protein>
    <submittedName>
        <fullName evidence="1">Uncharacterized protein</fullName>
    </submittedName>
</protein>
<dbReference type="InterPro" id="IPR027417">
    <property type="entry name" value="P-loop_NTPase"/>
</dbReference>
<dbReference type="Proteomes" id="UP000262440">
    <property type="component" value="Segment"/>
</dbReference>
<proteinExistence type="predicted"/>
<keyword evidence="2" id="KW-1185">Reference proteome</keyword>
<dbReference type="Gene3D" id="3.40.50.300">
    <property type="entry name" value="P-loop containing nucleotide triphosphate hydrolases"/>
    <property type="match status" value="1"/>
</dbReference>